<dbReference type="InterPro" id="IPR037171">
    <property type="entry name" value="NagB/RpiA_transferase-like"/>
</dbReference>
<dbReference type="InterPro" id="IPR036388">
    <property type="entry name" value="WH-like_DNA-bd_sf"/>
</dbReference>
<feature type="domain" description="HTH deoR-type" evidence="5">
    <location>
        <begin position="8"/>
        <end position="63"/>
    </location>
</feature>
<organism evidence="6 7">
    <name type="scientific">Consotaella salsifontis</name>
    <dbReference type="NCBI Taxonomy" id="1365950"/>
    <lineage>
        <taxon>Bacteria</taxon>
        <taxon>Pseudomonadati</taxon>
        <taxon>Pseudomonadota</taxon>
        <taxon>Alphaproteobacteria</taxon>
        <taxon>Hyphomicrobiales</taxon>
        <taxon>Aurantimonadaceae</taxon>
        <taxon>Consotaella</taxon>
    </lineage>
</organism>
<dbReference type="InterPro" id="IPR036390">
    <property type="entry name" value="WH_DNA-bd_sf"/>
</dbReference>
<dbReference type="PANTHER" id="PTHR30363:SF4">
    <property type="entry name" value="GLYCEROL-3-PHOSPHATE REGULON REPRESSOR"/>
    <property type="match status" value="1"/>
</dbReference>
<evidence type="ECO:0000256" key="3">
    <source>
        <dbReference type="ARBA" id="ARBA00023125"/>
    </source>
</evidence>
<keyword evidence="2" id="KW-0805">Transcription regulation</keyword>
<dbReference type="GO" id="GO:0003700">
    <property type="term" value="F:DNA-binding transcription factor activity"/>
    <property type="evidence" value="ECO:0007669"/>
    <property type="project" value="InterPro"/>
</dbReference>
<name>A0A1T4SQJ9_9HYPH</name>
<keyword evidence="3" id="KW-0238">DNA-binding</keyword>
<dbReference type="InterPro" id="IPR001034">
    <property type="entry name" value="DeoR_HTH"/>
</dbReference>
<dbReference type="AlphaFoldDB" id="A0A1T4SQJ9"/>
<evidence type="ECO:0000313" key="7">
    <source>
        <dbReference type="Proteomes" id="UP000190135"/>
    </source>
</evidence>
<evidence type="ECO:0000256" key="4">
    <source>
        <dbReference type="ARBA" id="ARBA00023163"/>
    </source>
</evidence>
<dbReference type="PROSITE" id="PS00894">
    <property type="entry name" value="HTH_DEOR_1"/>
    <property type="match status" value="1"/>
</dbReference>
<dbReference type="Pfam" id="PF00455">
    <property type="entry name" value="DeoRC"/>
    <property type="match status" value="1"/>
</dbReference>
<dbReference type="PANTHER" id="PTHR30363">
    <property type="entry name" value="HTH-TYPE TRANSCRIPTIONAL REGULATOR SRLR-RELATED"/>
    <property type="match status" value="1"/>
</dbReference>
<dbReference type="InterPro" id="IPR018356">
    <property type="entry name" value="Tscrpt_reg_HTH_DeoR_CS"/>
</dbReference>
<reference evidence="6 7" key="1">
    <citation type="submission" date="2017-02" db="EMBL/GenBank/DDBJ databases">
        <authorList>
            <person name="Peterson S.W."/>
        </authorList>
    </citation>
    <scope>NUCLEOTIDE SEQUENCE [LARGE SCALE GENOMIC DNA]</scope>
    <source>
        <strain evidence="6 7">USBA 369</strain>
    </source>
</reference>
<accession>A0A1T4SQJ9</accession>
<keyword evidence="1" id="KW-0678">Repressor</keyword>
<evidence type="ECO:0000256" key="1">
    <source>
        <dbReference type="ARBA" id="ARBA00022491"/>
    </source>
</evidence>
<dbReference type="PRINTS" id="PR00037">
    <property type="entry name" value="HTHLACR"/>
</dbReference>
<dbReference type="GO" id="GO:0003677">
    <property type="term" value="F:DNA binding"/>
    <property type="evidence" value="ECO:0007669"/>
    <property type="project" value="UniProtKB-KW"/>
</dbReference>
<dbReference type="EMBL" id="FUXL01000013">
    <property type="protein sequence ID" value="SKA30544.1"/>
    <property type="molecule type" value="Genomic_DNA"/>
</dbReference>
<evidence type="ECO:0000256" key="2">
    <source>
        <dbReference type="ARBA" id="ARBA00023015"/>
    </source>
</evidence>
<dbReference type="SMART" id="SM01134">
    <property type="entry name" value="DeoRC"/>
    <property type="match status" value="1"/>
</dbReference>
<dbReference type="SUPFAM" id="SSF100950">
    <property type="entry name" value="NagB/RpiA/CoA transferase-like"/>
    <property type="match status" value="1"/>
</dbReference>
<dbReference type="SUPFAM" id="SSF46785">
    <property type="entry name" value="Winged helix' DNA-binding domain"/>
    <property type="match status" value="1"/>
</dbReference>
<dbReference type="InterPro" id="IPR014036">
    <property type="entry name" value="DeoR-like_C"/>
</dbReference>
<dbReference type="Proteomes" id="UP000190135">
    <property type="component" value="Unassembled WGS sequence"/>
</dbReference>
<evidence type="ECO:0000259" key="5">
    <source>
        <dbReference type="PROSITE" id="PS51000"/>
    </source>
</evidence>
<keyword evidence="7" id="KW-1185">Reference proteome</keyword>
<sequence length="264" mass="27832">MSELIPLADARRELIRGRLREGRPVKAAELAAEFAVSEDTVRRDLRDLARAGECRRVYGGALPLSPAGGNLTERRREAPGRKRLIAEAVIPLIPPGSTVFIDAGSTNVQVASLAWRFQPRTVITNAPSIAAVLSENGVDEIVVIGGRLDPATGSCLGSRTLREVEGLAPDVVILGGCGIAADAGVTVFSSEEAEIKRTVAATSRAVIVTSTREKLGTAAPFAIMAASRVSALVVEADAEPREVERFSRLGVAVTRAAPATFEDQ</sequence>
<dbReference type="OrthoDB" id="9797223at2"/>
<dbReference type="STRING" id="1365950.SAMN05428963_11328"/>
<dbReference type="Gene3D" id="1.10.10.10">
    <property type="entry name" value="Winged helix-like DNA-binding domain superfamily/Winged helix DNA-binding domain"/>
    <property type="match status" value="1"/>
</dbReference>
<dbReference type="SMART" id="SM00420">
    <property type="entry name" value="HTH_DEOR"/>
    <property type="match status" value="1"/>
</dbReference>
<proteinExistence type="predicted"/>
<keyword evidence="4" id="KW-0804">Transcription</keyword>
<dbReference type="PROSITE" id="PS51000">
    <property type="entry name" value="HTH_DEOR_2"/>
    <property type="match status" value="1"/>
</dbReference>
<dbReference type="Pfam" id="PF08220">
    <property type="entry name" value="HTH_DeoR"/>
    <property type="match status" value="1"/>
</dbReference>
<gene>
    <name evidence="6" type="ORF">SAMN05428963_11328</name>
</gene>
<dbReference type="InterPro" id="IPR050313">
    <property type="entry name" value="Carb_Metab_HTH_regulators"/>
</dbReference>
<evidence type="ECO:0000313" key="6">
    <source>
        <dbReference type="EMBL" id="SKA30544.1"/>
    </source>
</evidence>
<protein>
    <submittedName>
        <fullName evidence="6">Transcriptional regulator, DeoR family</fullName>
    </submittedName>
</protein>